<feature type="domain" description="NTP pyrophosphohydrolase MazG-like" evidence="5">
    <location>
        <begin position="37"/>
        <end position="110"/>
    </location>
</feature>
<dbReference type="PANTHER" id="PTHR30522">
    <property type="entry name" value="NUCLEOSIDE TRIPHOSPHATE PYROPHOSPHOHYDROLASE"/>
    <property type="match status" value="1"/>
</dbReference>
<keyword evidence="6" id="KW-0378">Hydrolase</keyword>
<gene>
    <name evidence="6" type="ORF">ENV54_12640</name>
</gene>
<dbReference type="GO" id="GO:0006203">
    <property type="term" value="P:dGTP catabolic process"/>
    <property type="evidence" value="ECO:0007669"/>
    <property type="project" value="TreeGrafter"/>
</dbReference>
<dbReference type="FunFam" id="1.10.287.1080:FF:000001">
    <property type="entry name" value="Nucleoside triphosphate pyrophosphohydrolase"/>
    <property type="match status" value="1"/>
</dbReference>
<dbReference type="GO" id="GO:0006950">
    <property type="term" value="P:response to stress"/>
    <property type="evidence" value="ECO:0007669"/>
    <property type="project" value="UniProtKB-ARBA"/>
</dbReference>
<dbReference type="GO" id="GO:0046076">
    <property type="term" value="P:dTTP catabolic process"/>
    <property type="evidence" value="ECO:0007669"/>
    <property type="project" value="TreeGrafter"/>
</dbReference>
<dbReference type="InterPro" id="IPR048011">
    <property type="entry name" value="NTP-PPase_MazG-like_C"/>
</dbReference>
<dbReference type="Gene3D" id="1.10.287.1080">
    <property type="entry name" value="MazG-like"/>
    <property type="match status" value="2"/>
</dbReference>
<proteinExistence type="inferred from homology"/>
<dbReference type="GO" id="GO:0047693">
    <property type="term" value="F:ATP diphosphatase activity"/>
    <property type="evidence" value="ECO:0007669"/>
    <property type="project" value="UniProtKB-EC"/>
</dbReference>
<dbReference type="SUPFAM" id="SSF101386">
    <property type="entry name" value="all-alpha NTP pyrophosphatases"/>
    <property type="match status" value="2"/>
</dbReference>
<comment type="catalytic activity">
    <reaction evidence="1">
        <text>ATP + H2O = AMP + diphosphate + H(+)</text>
        <dbReference type="Rhea" id="RHEA:14245"/>
        <dbReference type="ChEBI" id="CHEBI:15377"/>
        <dbReference type="ChEBI" id="CHEBI:15378"/>
        <dbReference type="ChEBI" id="CHEBI:30616"/>
        <dbReference type="ChEBI" id="CHEBI:33019"/>
        <dbReference type="ChEBI" id="CHEBI:456215"/>
        <dbReference type="EC" id="3.6.1.8"/>
    </reaction>
</comment>
<dbReference type="GO" id="GO:0046047">
    <property type="term" value="P:TTP catabolic process"/>
    <property type="evidence" value="ECO:0007669"/>
    <property type="project" value="TreeGrafter"/>
</dbReference>
<dbReference type="NCBIfam" id="NF007113">
    <property type="entry name" value="PRK09562.1"/>
    <property type="match status" value="1"/>
</dbReference>
<dbReference type="CDD" id="cd11529">
    <property type="entry name" value="NTP-PPase_MazG_Cterm"/>
    <property type="match status" value="1"/>
</dbReference>
<feature type="domain" description="NTP pyrophosphohydrolase MazG-like" evidence="5">
    <location>
        <begin position="173"/>
        <end position="234"/>
    </location>
</feature>
<comment type="caution">
    <text evidence="6">The sequence shown here is derived from an EMBL/GenBank/DDBJ whole genome shotgun (WGS) entry which is preliminary data.</text>
</comment>
<sequence length="273" mass="30883">MTSHDGTNKDASDAFCQLVALIEALRSENGCPWDREQTPMSFHPYILEEYHELVHAIRNGDDREIAEELGDLIFLVVFVAYMFQQLGKTSLVEVLAAVVEKMRRRHPHVFGDVSVRGSADVIANWRKIKATEETVQKRGSILDGIPRSLPALSRSQKLASRAAGVGFDWTRPTEVMKKVDEELQEFKEAMASGDAAKTREELGDLLFVIANVSRHLGIDSESALAEAADKFESRFRYIEEELAKADKPIQHATLEEMDRLWDQAKRTEKEPRD</sequence>
<dbReference type="CDD" id="cd11528">
    <property type="entry name" value="NTP-PPase_MazG_Nterm"/>
    <property type="match status" value="1"/>
</dbReference>
<dbReference type="InterPro" id="IPR004518">
    <property type="entry name" value="MazG-like_dom"/>
</dbReference>
<dbReference type="EC" id="3.6.1.8" evidence="3"/>
<dbReference type="PANTHER" id="PTHR30522:SF0">
    <property type="entry name" value="NUCLEOSIDE TRIPHOSPHATE PYROPHOSPHOHYDROLASE"/>
    <property type="match status" value="1"/>
</dbReference>
<organism evidence="6">
    <name type="scientific">Desulfomonile tiedjei</name>
    <dbReference type="NCBI Taxonomy" id="2358"/>
    <lineage>
        <taxon>Bacteria</taxon>
        <taxon>Pseudomonadati</taxon>
        <taxon>Thermodesulfobacteriota</taxon>
        <taxon>Desulfomonilia</taxon>
        <taxon>Desulfomonilales</taxon>
        <taxon>Desulfomonilaceae</taxon>
        <taxon>Desulfomonile</taxon>
    </lineage>
</organism>
<dbReference type="Pfam" id="PF03819">
    <property type="entry name" value="MazG"/>
    <property type="match status" value="2"/>
</dbReference>
<dbReference type="FunFam" id="1.10.287.1080:FF:000003">
    <property type="entry name" value="Nucleoside triphosphate pyrophosphohydrolase"/>
    <property type="match status" value="1"/>
</dbReference>
<protein>
    <recommendedName>
        <fullName evidence="4">Nucleoside triphosphate pyrophosphohydrolase</fullName>
        <ecNumber evidence="3">3.6.1.8</ecNumber>
    </recommendedName>
</protein>
<reference evidence="6" key="1">
    <citation type="journal article" date="2020" name="mSystems">
        <title>Genome- and Community-Level Interaction Insights into Carbon Utilization and Element Cycling Functions of Hydrothermarchaeota in Hydrothermal Sediment.</title>
        <authorList>
            <person name="Zhou Z."/>
            <person name="Liu Y."/>
            <person name="Xu W."/>
            <person name="Pan J."/>
            <person name="Luo Z.H."/>
            <person name="Li M."/>
        </authorList>
    </citation>
    <scope>NUCLEOTIDE SEQUENCE [LARGE SCALE GENOMIC DNA]</scope>
    <source>
        <strain evidence="6">SpSt-769</strain>
    </source>
</reference>
<evidence type="ECO:0000259" key="5">
    <source>
        <dbReference type="Pfam" id="PF03819"/>
    </source>
</evidence>
<evidence type="ECO:0000256" key="3">
    <source>
        <dbReference type="ARBA" id="ARBA00066372"/>
    </source>
</evidence>
<dbReference type="GO" id="GO:0046061">
    <property type="term" value="P:dATP catabolic process"/>
    <property type="evidence" value="ECO:0007669"/>
    <property type="project" value="TreeGrafter"/>
</dbReference>
<name>A0A7C4EWQ3_9BACT</name>
<accession>A0A7C4EWQ3</accession>
<evidence type="ECO:0000256" key="4">
    <source>
        <dbReference type="ARBA" id="ARBA00074799"/>
    </source>
</evidence>
<evidence type="ECO:0000256" key="1">
    <source>
        <dbReference type="ARBA" id="ARBA00052141"/>
    </source>
</evidence>
<dbReference type="NCBIfam" id="TIGR00444">
    <property type="entry name" value="mazG"/>
    <property type="match status" value="1"/>
</dbReference>
<evidence type="ECO:0000313" key="6">
    <source>
        <dbReference type="EMBL" id="HGH62133.1"/>
    </source>
</evidence>
<comment type="similarity">
    <text evidence="2">Belongs to the nucleoside triphosphate pyrophosphohydrolase family.</text>
</comment>
<dbReference type="InterPro" id="IPR048015">
    <property type="entry name" value="NTP-PPase_MazG-like_N"/>
</dbReference>
<dbReference type="EMBL" id="DTGT01000410">
    <property type="protein sequence ID" value="HGH62133.1"/>
    <property type="molecule type" value="Genomic_DNA"/>
</dbReference>
<dbReference type="GO" id="GO:0046052">
    <property type="term" value="P:UTP catabolic process"/>
    <property type="evidence" value="ECO:0007669"/>
    <property type="project" value="TreeGrafter"/>
</dbReference>
<dbReference type="AlphaFoldDB" id="A0A7C4EWQ3"/>
<dbReference type="GO" id="GO:0046081">
    <property type="term" value="P:dUTP catabolic process"/>
    <property type="evidence" value="ECO:0007669"/>
    <property type="project" value="TreeGrafter"/>
</dbReference>
<evidence type="ECO:0000256" key="2">
    <source>
        <dbReference type="ARBA" id="ARBA00061115"/>
    </source>
</evidence>
<dbReference type="InterPro" id="IPR011551">
    <property type="entry name" value="NTP_PyrPHydrolase_MazG"/>
</dbReference>